<evidence type="ECO:0000313" key="2">
    <source>
        <dbReference type="EMBL" id="KAK3591961.1"/>
    </source>
</evidence>
<evidence type="ECO:0000256" key="1">
    <source>
        <dbReference type="SAM" id="Coils"/>
    </source>
</evidence>
<dbReference type="Proteomes" id="UP001195483">
    <property type="component" value="Unassembled WGS sequence"/>
</dbReference>
<reference evidence="2" key="3">
    <citation type="submission" date="2023-05" db="EMBL/GenBank/DDBJ databases">
        <authorList>
            <person name="Smith C.H."/>
        </authorList>
    </citation>
    <scope>NUCLEOTIDE SEQUENCE</scope>
    <source>
        <strain evidence="2">CHS0354</strain>
        <tissue evidence="2">Mantle</tissue>
    </source>
</reference>
<accession>A0AAE0VVT6</accession>
<name>A0AAE0VVT6_9BIVA</name>
<keyword evidence="1" id="KW-0175">Coiled coil</keyword>
<dbReference type="Gene3D" id="1.10.10.10">
    <property type="entry name" value="Winged helix-like DNA-binding domain superfamily/Winged helix DNA-binding domain"/>
    <property type="match status" value="1"/>
</dbReference>
<evidence type="ECO:0000313" key="3">
    <source>
        <dbReference type="Proteomes" id="UP001195483"/>
    </source>
</evidence>
<dbReference type="Pfam" id="PF15112">
    <property type="entry name" value="DUF4559"/>
    <property type="match status" value="1"/>
</dbReference>
<dbReference type="InterPro" id="IPR036388">
    <property type="entry name" value="WH-like_DNA-bd_sf"/>
</dbReference>
<dbReference type="InterPro" id="IPR027897">
    <property type="entry name" value="DUF4559"/>
</dbReference>
<feature type="coiled-coil region" evidence="1">
    <location>
        <begin position="226"/>
        <end position="253"/>
    </location>
</feature>
<proteinExistence type="predicted"/>
<dbReference type="PANTHER" id="PTHR35083">
    <property type="entry name" value="RGD1565685 PROTEIN"/>
    <property type="match status" value="1"/>
</dbReference>
<organism evidence="2 3">
    <name type="scientific">Potamilus streckersoni</name>
    <dbReference type="NCBI Taxonomy" id="2493646"/>
    <lineage>
        <taxon>Eukaryota</taxon>
        <taxon>Metazoa</taxon>
        <taxon>Spiralia</taxon>
        <taxon>Lophotrochozoa</taxon>
        <taxon>Mollusca</taxon>
        <taxon>Bivalvia</taxon>
        <taxon>Autobranchia</taxon>
        <taxon>Heteroconchia</taxon>
        <taxon>Palaeoheterodonta</taxon>
        <taxon>Unionida</taxon>
        <taxon>Unionoidea</taxon>
        <taxon>Unionidae</taxon>
        <taxon>Ambleminae</taxon>
        <taxon>Lampsilini</taxon>
        <taxon>Potamilus</taxon>
    </lineage>
</organism>
<dbReference type="EMBL" id="JAEAOA010001885">
    <property type="protein sequence ID" value="KAK3591961.1"/>
    <property type="molecule type" value="Genomic_DNA"/>
</dbReference>
<keyword evidence="3" id="KW-1185">Reference proteome</keyword>
<protein>
    <submittedName>
        <fullName evidence="2">Uncharacterized protein</fullName>
    </submittedName>
</protein>
<dbReference type="AlphaFoldDB" id="A0AAE0VVT6"/>
<reference evidence="2" key="1">
    <citation type="journal article" date="2021" name="Genome Biol. Evol.">
        <title>A High-Quality Reference Genome for a Parasitic Bivalve with Doubly Uniparental Inheritance (Bivalvia: Unionida).</title>
        <authorList>
            <person name="Smith C.H."/>
        </authorList>
    </citation>
    <scope>NUCLEOTIDE SEQUENCE</scope>
    <source>
        <strain evidence="2">CHS0354</strain>
    </source>
</reference>
<dbReference type="Gene3D" id="1.20.58.130">
    <property type="match status" value="1"/>
</dbReference>
<reference evidence="2" key="2">
    <citation type="journal article" date="2021" name="Genome Biol. Evol.">
        <title>Developing a high-quality reference genome for a parasitic bivalve with doubly uniparental inheritance (Bivalvia: Unionida).</title>
        <authorList>
            <person name="Smith C.H."/>
        </authorList>
    </citation>
    <scope>NUCLEOTIDE SEQUENCE</scope>
    <source>
        <strain evidence="2">CHS0354</strain>
        <tissue evidence="2">Mantle</tissue>
    </source>
</reference>
<feature type="coiled-coil region" evidence="1">
    <location>
        <begin position="382"/>
        <end position="552"/>
    </location>
</feature>
<gene>
    <name evidence="2" type="ORF">CHS0354_031468</name>
</gene>
<comment type="caution">
    <text evidence="2">The sequence shown here is derived from an EMBL/GenBank/DDBJ whole genome shotgun (WGS) entry which is preliminary data.</text>
</comment>
<dbReference type="PANTHER" id="PTHR35083:SF3">
    <property type="entry name" value="SI:CH211-91P5.3"/>
    <property type="match status" value="1"/>
</dbReference>
<sequence>MSVPLRFVDPEYVNWLRCASSLVILKESLHDYTQDGVNRLHVTVKHSVTTRLGSQYQCSDCSCREIHQHKSKLDWYIKCKKSICNVWLSEILNRHNEPQCKTINWRNADITKWSIDPWEIAKIYMTKGQWNNVNLPQELDSPAILSLLKYCKEFDPIHEPLVSKIIDTRNKVFHSTDQRVSDTDKDTWMDLMLLLVSDLNIQGVTYTNIYKLKTEDIDVSFRDQELKVLQNLASEIRNEVRALKGESESLKNIQGELREEIEKVKGTAGDHEAKIIGLQTQTEQLEIDLRGQKLQMELYVQVISSFKGFIDNDPYLSNIKVSEEFSAIFKEIHSLQGQFQTVESQLASFNDELILIRADQEKMKTEMRVEHQAIKEEVTTVKDEQEKMKTEMRVEHQAIKEEVTTVKDKQEKMKTEMRVEHQAIKEEVTTVKDEQEKMKTEMRVEHQAIKEEVTTVKDEQEKMKTEMRVEHQAIKEEVTTVKDEQEKMKTEMRVEHQDMKEEVTTVKDEQEKMKTEMRVEHQAMKEEVTTVKDEQEKMKTEMRVEHQAIKEEVTAVKDDQEKMKTEIDILKQDKRKKETGSSNIEVRNHAQSSELDIQEIFNNFDTILKFVASKSDGVKAIDIARNCNLGTSSRDANPWLYFLQVRQLLFYENIAGSQKKLWRLGPKMNPSDQELKEYAAEKLAKGKR</sequence>